<dbReference type="Proteomes" id="UP000222542">
    <property type="component" value="Unassembled WGS sequence"/>
</dbReference>
<reference evidence="2 3" key="2">
    <citation type="journal article" date="2017" name="Genome Biol.">
        <title>New reference genome sequences of hot pepper reveal the massive evolution of plant disease-resistance genes by retroduplication.</title>
        <authorList>
            <person name="Kim S."/>
            <person name="Park J."/>
            <person name="Yeom S.I."/>
            <person name="Kim Y.M."/>
            <person name="Seo E."/>
            <person name="Kim K.T."/>
            <person name="Kim M.S."/>
            <person name="Lee J.M."/>
            <person name="Cheong K."/>
            <person name="Shin H.S."/>
            <person name="Kim S.B."/>
            <person name="Han K."/>
            <person name="Lee J."/>
            <person name="Park M."/>
            <person name="Lee H.A."/>
            <person name="Lee H.Y."/>
            <person name="Lee Y."/>
            <person name="Oh S."/>
            <person name="Lee J.H."/>
            <person name="Choi E."/>
            <person name="Choi E."/>
            <person name="Lee S.E."/>
            <person name="Jeon J."/>
            <person name="Kim H."/>
            <person name="Choi G."/>
            <person name="Song H."/>
            <person name="Lee J."/>
            <person name="Lee S.C."/>
            <person name="Kwon J.K."/>
            <person name="Lee H.Y."/>
            <person name="Koo N."/>
            <person name="Hong Y."/>
            <person name="Kim R.W."/>
            <person name="Kang W.H."/>
            <person name="Huh J.H."/>
            <person name="Kang B.C."/>
            <person name="Yang T.J."/>
            <person name="Lee Y.H."/>
            <person name="Bennetzen J.L."/>
            <person name="Choi D."/>
        </authorList>
    </citation>
    <scope>NUCLEOTIDE SEQUENCE [LARGE SCALE GENOMIC DNA]</scope>
    <source>
        <strain evidence="3">cv. CM334</strain>
    </source>
</reference>
<evidence type="ECO:0000313" key="2">
    <source>
        <dbReference type="EMBL" id="PHT69868.1"/>
    </source>
</evidence>
<evidence type="ECO:0000256" key="1">
    <source>
        <dbReference type="SAM" id="MobiDB-lite"/>
    </source>
</evidence>
<proteinExistence type="predicted"/>
<name>A0A2G2YJE8_CAPAN</name>
<dbReference type="AlphaFoldDB" id="A0A2G2YJE8"/>
<dbReference type="PANTHER" id="PTHR33411:SF26">
    <property type="entry name" value="TRANSPOSASE-ASSOCIATED DOMAIN-CONTAINING PROTEIN"/>
    <property type="match status" value="1"/>
</dbReference>
<comment type="caution">
    <text evidence="2">The sequence shown here is derived from an EMBL/GenBank/DDBJ whole genome shotgun (WGS) entry which is preliminary data.</text>
</comment>
<gene>
    <name evidence="2" type="ORF">T459_24972</name>
</gene>
<dbReference type="Gramene" id="PHT69868">
    <property type="protein sequence ID" value="PHT69868"/>
    <property type="gene ID" value="T459_24972"/>
</dbReference>
<keyword evidence="3" id="KW-1185">Reference proteome</keyword>
<organism evidence="2 3">
    <name type="scientific">Capsicum annuum</name>
    <name type="common">Capsicum pepper</name>
    <dbReference type="NCBI Taxonomy" id="4072"/>
    <lineage>
        <taxon>Eukaryota</taxon>
        <taxon>Viridiplantae</taxon>
        <taxon>Streptophyta</taxon>
        <taxon>Embryophyta</taxon>
        <taxon>Tracheophyta</taxon>
        <taxon>Spermatophyta</taxon>
        <taxon>Magnoliopsida</taxon>
        <taxon>eudicotyledons</taxon>
        <taxon>Gunneridae</taxon>
        <taxon>Pentapetalae</taxon>
        <taxon>asterids</taxon>
        <taxon>lamiids</taxon>
        <taxon>Solanales</taxon>
        <taxon>Solanaceae</taxon>
        <taxon>Solanoideae</taxon>
        <taxon>Capsiceae</taxon>
        <taxon>Capsicum</taxon>
    </lineage>
</organism>
<protein>
    <submittedName>
        <fullName evidence="2">Uncharacterized protein</fullName>
    </submittedName>
</protein>
<dbReference type="STRING" id="4072.A0A2G2YJE8"/>
<dbReference type="EMBL" id="AYRZ02000010">
    <property type="protein sequence ID" value="PHT69868.1"/>
    <property type="molecule type" value="Genomic_DNA"/>
</dbReference>
<dbReference type="PANTHER" id="PTHR33411">
    <property type="entry name" value="OS08G0392500 PROTEIN"/>
    <property type="match status" value="1"/>
</dbReference>
<feature type="region of interest" description="Disordered" evidence="1">
    <location>
        <begin position="1"/>
        <end position="22"/>
    </location>
</feature>
<reference evidence="2 3" key="1">
    <citation type="journal article" date="2014" name="Nat. Genet.">
        <title>Genome sequence of the hot pepper provides insights into the evolution of pungency in Capsicum species.</title>
        <authorList>
            <person name="Kim S."/>
            <person name="Park M."/>
            <person name="Yeom S.I."/>
            <person name="Kim Y.M."/>
            <person name="Lee J.M."/>
            <person name="Lee H.A."/>
            <person name="Seo E."/>
            <person name="Choi J."/>
            <person name="Cheong K."/>
            <person name="Kim K.T."/>
            <person name="Jung K."/>
            <person name="Lee G.W."/>
            <person name="Oh S.K."/>
            <person name="Bae C."/>
            <person name="Kim S.B."/>
            <person name="Lee H.Y."/>
            <person name="Kim S.Y."/>
            <person name="Kim M.S."/>
            <person name="Kang B.C."/>
            <person name="Jo Y.D."/>
            <person name="Yang H.B."/>
            <person name="Jeong H.J."/>
            <person name="Kang W.H."/>
            <person name="Kwon J.K."/>
            <person name="Shin C."/>
            <person name="Lim J.Y."/>
            <person name="Park J.H."/>
            <person name="Huh J.H."/>
            <person name="Kim J.S."/>
            <person name="Kim B.D."/>
            <person name="Cohen O."/>
            <person name="Paran I."/>
            <person name="Suh M.C."/>
            <person name="Lee S.B."/>
            <person name="Kim Y.K."/>
            <person name="Shin Y."/>
            <person name="Noh S.J."/>
            <person name="Park J."/>
            <person name="Seo Y.S."/>
            <person name="Kwon S.Y."/>
            <person name="Kim H.A."/>
            <person name="Park J.M."/>
            <person name="Kim H.J."/>
            <person name="Choi S.B."/>
            <person name="Bosland P.W."/>
            <person name="Reeves G."/>
            <person name="Jo S.H."/>
            <person name="Lee B.W."/>
            <person name="Cho H.T."/>
            <person name="Choi H.S."/>
            <person name="Lee M.S."/>
            <person name="Yu Y."/>
            <person name="Do Choi Y."/>
            <person name="Park B.S."/>
            <person name="van Deynze A."/>
            <person name="Ashrafi H."/>
            <person name="Hill T."/>
            <person name="Kim W.T."/>
            <person name="Pai H.S."/>
            <person name="Ahn H.K."/>
            <person name="Yeam I."/>
            <person name="Giovannoni J.J."/>
            <person name="Rose J.K."/>
            <person name="Sorensen I."/>
            <person name="Lee S.J."/>
            <person name="Kim R.W."/>
            <person name="Choi I.Y."/>
            <person name="Choi B.S."/>
            <person name="Lim J.S."/>
            <person name="Lee Y.H."/>
            <person name="Choi D."/>
        </authorList>
    </citation>
    <scope>NUCLEOTIDE SEQUENCE [LARGE SCALE GENOMIC DNA]</scope>
    <source>
        <strain evidence="3">cv. CM334</strain>
    </source>
</reference>
<evidence type="ECO:0000313" key="3">
    <source>
        <dbReference type="Proteomes" id="UP000222542"/>
    </source>
</evidence>
<sequence>MEDWRQTQPTSKDGTMVQPSPANMTNMWTVVVGGPKKGGTYRTGVLQSSSSPSLFPNSSSTLQTMEEIQAIKKQIVELTQQCPANDAKFAKFEELVKKHMPQVFHDEEEGGSDDN</sequence>
<accession>A0A2G2YJE8</accession>